<dbReference type="Pfam" id="PF00582">
    <property type="entry name" value="Usp"/>
    <property type="match status" value="2"/>
</dbReference>
<organism evidence="5 6">
    <name type="scientific">Candidatus Methylophosphatis roskildensis</name>
    <dbReference type="NCBI Taxonomy" id="2899263"/>
    <lineage>
        <taxon>Bacteria</taxon>
        <taxon>Pseudomonadati</taxon>
        <taxon>Pseudomonadota</taxon>
        <taxon>Betaproteobacteria</taxon>
        <taxon>Nitrosomonadales</taxon>
        <taxon>Sterolibacteriaceae</taxon>
        <taxon>Candidatus Methylophosphatis</taxon>
    </lineage>
</organism>
<dbReference type="InterPro" id="IPR006016">
    <property type="entry name" value="UspA"/>
</dbReference>
<feature type="domain" description="UspA" evidence="4">
    <location>
        <begin position="10"/>
        <end position="150"/>
    </location>
</feature>
<dbReference type="PANTHER" id="PTHR46268:SF27">
    <property type="entry name" value="UNIVERSAL STRESS PROTEIN RV2623"/>
    <property type="match status" value="1"/>
</dbReference>
<name>A0A9D7E4E2_9PROT</name>
<evidence type="ECO:0000259" key="4">
    <source>
        <dbReference type="Pfam" id="PF00582"/>
    </source>
</evidence>
<keyword evidence="3" id="KW-0067">ATP-binding</keyword>
<evidence type="ECO:0000256" key="2">
    <source>
        <dbReference type="ARBA" id="ARBA00022741"/>
    </source>
</evidence>
<dbReference type="SUPFAM" id="SSF52402">
    <property type="entry name" value="Adenine nucleotide alpha hydrolases-like"/>
    <property type="match status" value="2"/>
</dbReference>
<gene>
    <name evidence="5" type="ORF">IPH26_11810</name>
</gene>
<dbReference type="PRINTS" id="PR01438">
    <property type="entry name" value="UNVRSLSTRESS"/>
</dbReference>
<dbReference type="GO" id="GO:0005524">
    <property type="term" value="F:ATP binding"/>
    <property type="evidence" value="ECO:0007669"/>
    <property type="project" value="UniProtKB-KW"/>
</dbReference>
<evidence type="ECO:0000256" key="3">
    <source>
        <dbReference type="ARBA" id="ARBA00022840"/>
    </source>
</evidence>
<reference evidence="5" key="1">
    <citation type="submission" date="2020-10" db="EMBL/GenBank/DDBJ databases">
        <title>Connecting structure to function with the recovery of over 1000 high-quality activated sludge metagenome-assembled genomes encoding full-length rRNA genes using long-read sequencing.</title>
        <authorList>
            <person name="Singleton C.M."/>
            <person name="Petriglieri F."/>
            <person name="Kristensen J.M."/>
            <person name="Kirkegaard R.H."/>
            <person name="Michaelsen T.Y."/>
            <person name="Andersen M.H."/>
            <person name="Karst S.M."/>
            <person name="Dueholm M.S."/>
            <person name="Nielsen P.H."/>
            <person name="Albertsen M."/>
        </authorList>
    </citation>
    <scope>NUCLEOTIDE SEQUENCE</scope>
    <source>
        <strain evidence="5">Bjer_18-Q3-R1-45_BAT3C.347</strain>
    </source>
</reference>
<comment type="caution">
    <text evidence="5">The sequence shown here is derived from an EMBL/GenBank/DDBJ whole genome shotgun (WGS) entry which is preliminary data.</text>
</comment>
<protein>
    <submittedName>
        <fullName evidence="5">Universal stress protein</fullName>
    </submittedName>
</protein>
<sequence length="297" mass="32547">MNNSIPQAVQRLIAATDLSPASDIAVEQAALLAKEWNLELVLLHVFNDGFWATIKALYEAERWAVNEPVLVARNRLSQQTSELAQRHGIRVRGETRTGRAASEIAAFGREQDAQLLVVGEHGEDWIGDFVVGGTALKVLKRAELPVLLARCPARADFANIIVATDFSDNATRAAQLALHWFPRARMQLVHAYFVAFEGRMRMAGASSEDIERYRADECSRAEQKVEAQLTAVHAKASVGKLLRLGSPATVLNEQAERLGADLIVIGKHGGTAWDERLLGSVTQNVLYHVGCNVLLVP</sequence>
<evidence type="ECO:0000313" key="6">
    <source>
        <dbReference type="Proteomes" id="UP000807785"/>
    </source>
</evidence>
<accession>A0A9D7E4E2</accession>
<feature type="domain" description="UspA" evidence="4">
    <location>
        <begin position="158"/>
        <end position="297"/>
    </location>
</feature>
<proteinExistence type="inferred from homology"/>
<keyword evidence="2" id="KW-0547">Nucleotide-binding</keyword>
<dbReference type="EMBL" id="JADJEV010000003">
    <property type="protein sequence ID" value="MBK6973587.1"/>
    <property type="molecule type" value="Genomic_DNA"/>
</dbReference>
<dbReference type="Gene3D" id="3.40.50.620">
    <property type="entry name" value="HUPs"/>
    <property type="match status" value="2"/>
</dbReference>
<evidence type="ECO:0000256" key="1">
    <source>
        <dbReference type="ARBA" id="ARBA00008791"/>
    </source>
</evidence>
<evidence type="ECO:0000313" key="5">
    <source>
        <dbReference type="EMBL" id="MBK6973587.1"/>
    </source>
</evidence>
<dbReference type="InterPro" id="IPR006015">
    <property type="entry name" value="Universal_stress_UspA"/>
</dbReference>
<dbReference type="Proteomes" id="UP000807785">
    <property type="component" value="Unassembled WGS sequence"/>
</dbReference>
<dbReference type="AlphaFoldDB" id="A0A9D7E4E2"/>
<dbReference type="InterPro" id="IPR014729">
    <property type="entry name" value="Rossmann-like_a/b/a_fold"/>
</dbReference>
<comment type="similarity">
    <text evidence="1">Belongs to the universal stress protein A family.</text>
</comment>
<dbReference type="CDD" id="cd00293">
    <property type="entry name" value="USP-like"/>
    <property type="match status" value="2"/>
</dbReference>
<dbReference type="PANTHER" id="PTHR46268">
    <property type="entry name" value="STRESS RESPONSE PROTEIN NHAX"/>
    <property type="match status" value="1"/>
</dbReference>